<evidence type="ECO:0000313" key="3">
    <source>
        <dbReference type="Proteomes" id="UP000243197"/>
    </source>
</evidence>
<sequence length="629" mass="74054">MIKCYFIGLSFIFLRGLSAIAQDIPNIPSEKILLENILEYRDEGLQREGELILDELENISFNKININSTKEELLNSGLLDVFQVKNLMDYRMKNGYLLHLFELSSVKGFDGKALKSIIPFFKVDHVDRKISFDNIIKRGRNKIIMRQEFRSPIKDLEKYEGGAQKVYFKYDFKYYDLINMGLVAEKDVGESFNSSISPFGFDFLSFYLLLNDLYGFKRILVGNYHLNFGEGLALWSGYRSMKTAEVNKTFSFKRGIKPHTGTDEVNYFSGLACAYEWRDISLDLFYSKKDIDATLDDSDRITSFPTSGLHRTYSEISKKNKSTKVDFGAHISYDFTNGDIGITNMNTRFKNYVFSKSKDNLRGNNFSVISLDYRLFLSDYFFLGELSVNEVGAWAFIQKLQVNTGDNSKLSLVYRDITSEYYSFYKNTFQESNSHSEKGLYMGFEFDISKVKIKLYSDIYSLHKKNNYPFTRDNADFVMDISHDFNRDISHYIRFKYDEKEHVKSSLRYNIRYRFSEQLNLQTRVELSKYESDIGQMIFQDIKYNFSFFPLVLYLRAACFNTKWQNRIYAYENDIRGVFSVPPYRGRGLRYYILLKYNYEQMAFGIKYVQNNTNQETEYHLKSQIQFRF</sequence>
<dbReference type="OrthoDB" id="9766750at2"/>
<accession>A0A1J1E2U8</accession>
<dbReference type="Proteomes" id="UP000243197">
    <property type="component" value="Chromosome"/>
</dbReference>
<reference evidence="2 3" key="1">
    <citation type="submission" date="2014-03" db="EMBL/GenBank/DDBJ databases">
        <title>complete genome sequence of Flavobacteriaceae bacterium JBKA-6.</title>
        <authorList>
            <person name="Takano T."/>
            <person name="Nakamura Y."/>
            <person name="Takuma S."/>
            <person name="Yasuike M."/>
            <person name="Matsuyama T."/>
            <person name="Sakai T."/>
            <person name="Fujiwara A."/>
            <person name="Kimoto K."/>
            <person name="Fukuda Y."/>
            <person name="Kondo H."/>
            <person name="Hirono I."/>
            <person name="Nakayasu C."/>
        </authorList>
    </citation>
    <scope>NUCLEOTIDE SEQUENCE [LARGE SCALE GENOMIC DNA]</scope>
    <source>
        <strain evidence="2 3">JBKA-6</strain>
    </source>
</reference>
<keyword evidence="1" id="KW-0732">Signal</keyword>
<gene>
    <name evidence="2" type="ORF">JBKA6_1256</name>
</gene>
<feature type="chain" id="PRO_5013062951" description="Helix-hairpin-helix domain-containing protein" evidence="1">
    <location>
        <begin position="22"/>
        <end position="629"/>
    </location>
</feature>
<feature type="signal peptide" evidence="1">
    <location>
        <begin position="1"/>
        <end position="21"/>
    </location>
</feature>
<name>A0A1J1E2U8_9FLAO</name>
<evidence type="ECO:0000256" key="1">
    <source>
        <dbReference type="SAM" id="SignalP"/>
    </source>
</evidence>
<evidence type="ECO:0008006" key="4">
    <source>
        <dbReference type="Google" id="ProtNLM"/>
    </source>
</evidence>
<dbReference type="InterPro" id="IPR010994">
    <property type="entry name" value="RuvA_2-like"/>
</dbReference>
<dbReference type="KEGG" id="ise:JBKA6_1256"/>
<dbReference type="SUPFAM" id="SSF47781">
    <property type="entry name" value="RuvA domain 2-like"/>
    <property type="match status" value="1"/>
</dbReference>
<protein>
    <recommendedName>
        <fullName evidence="4">Helix-hairpin-helix domain-containing protein</fullName>
    </recommendedName>
</protein>
<dbReference type="EMBL" id="AP014564">
    <property type="protein sequence ID" value="BAV95269.1"/>
    <property type="molecule type" value="Genomic_DNA"/>
</dbReference>
<evidence type="ECO:0000313" key="2">
    <source>
        <dbReference type="EMBL" id="BAV95269.1"/>
    </source>
</evidence>
<keyword evidence="3" id="KW-1185">Reference proteome</keyword>
<proteinExistence type="predicted"/>
<dbReference type="AlphaFoldDB" id="A0A1J1E2U8"/>
<organism evidence="2 3">
    <name type="scientific">Ichthyobacterium seriolicida</name>
    <dbReference type="NCBI Taxonomy" id="242600"/>
    <lineage>
        <taxon>Bacteria</taxon>
        <taxon>Pseudomonadati</taxon>
        <taxon>Bacteroidota</taxon>
        <taxon>Flavobacteriia</taxon>
        <taxon>Flavobacteriales</taxon>
        <taxon>Ichthyobacteriaceae</taxon>
        <taxon>Ichthyobacterium</taxon>
    </lineage>
</organism>